<comment type="caution">
    <text evidence="6">The sequence shown here is derived from an EMBL/GenBank/DDBJ whole genome shotgun (WGS) entry which is preliminary data.</text>
</comment>
<dbReference type="GO" id="GO:0003677">
    <property type="term" value="F:DNA binding"/>
    <property type="evidence" value="ECO:0007669"/>
    <property type="project" value="UniProtKB-KW"/>
</dbReference>
<dbReference type="SMART" id="SM00418">
    <property type="entry name" value="HTH_ARSR"/>
    <property type="match status" value="1"/>
</dbReference>
<organism evidence="6 7">
    <name type="scientific">Pontibacillus litoralis JSM 072002</name>
    <dbReference type="NCBI Taxonomy" id="1385512"/>
    <lineage>
        <taxon>Bacteria</taxon>
        <taxon>Bacillati</taxon>
        <taxon>Bacillota</taxon>
        <taxon>Bacilli</taxon>
        <taxon>Bacillales</taxon>
        <taxon>Bacillaceae</taxon>
        <taxon>Pontibacillus</taxon>
    </lineage>
</organism>
<dbReference type="CDD" id="cd00090">
    <property type="entry name" value="HTH_ARSR"/>
    <property type="match status" value="1"/>
</dbReference>
<evidence type="ECO:0000259" key="5">
    <source>
        <dbReference type="PROSITE" id="PS50987"/>
    </source>
</evidence>
<dbReference type="InterPro" id="IPR011991">
    <property type="entry name" value="ArsR-like_HTH"/>
</dbReference>
<dbReference type="InterPro" id="IPR018334">
    <property type="entry name" value="ArsR_HTH"/>
</dbReference>
<dbReference type="PROSITE" id="PS50987">
    <property type="entry name" value="HTH_ARSR_2"/>
    <property type="match status" value="1"/>
</dbReference>
<dbReference type="STRING" id="1385512.N784_04185"/>
<reference evidence="6 7" key="1">
    <citation type="submission" date="2013-08" db="EMBL/GenBank/DDBJ databases">
        <authorList>
            <person name="Huang J."/>
            <person name="Wang G."/>
        </authorList>
    </citation>
    <scope>NUCLEOTIDE SEQUENCE [LARGE SCALE GENOMIC DNA]</scope>
    <source>
        <strain evidence="6 7">JSM 072002</strain>
    </source>
</reference>
<keyword evidence="2" id="KW-0238">DNA-binding</keyword>
<keyword evidence="3" id="KW-0804">Transcription</keyword>
<dbReference type="PROSITE" id="PS00846">
    <property type="entry name" value="HTH_ARSR_1"/>
    <property type="match status" value="1"/>
</dbReference>
<evidence type="ECO:0000313" key="7">
    <source>
        <dbReference type="Proteomes" id="UP000030401"/>
    </source>
</evidence>
<dbReference type="AlphaFoldDB" id="A0A0A5G669"/>
<dbReference type="RefSeq" id="WP_232305999.1">
    <property type="nucleotide sequence ID" value="NZ_AVPG01000012.1"/>
</dbReference>
<evidence type="ECO:0000256" key="3">
    <source>
        <dbReference type="ARBA" id="ARBA00023163"/>
    </source>
</evidence>
<dbReference type="InterPro" id="IPR051011">
    <property type="entry name" value="Metal_resp_trans_reg"/>
</dbReference>
<dbReference type="NCBIfam" id="NF033788">
    <property type="entry name" value="HTH_metalloreg"/>
    <property type="match status" value="1"/>
</dbReference>
<dbReference type="Gene3D" id="1.10.10.10">
    <property type="entry name" value="Winged helix-like DNA-binding domain superfamily/Winged helix DNA-binding domain"/>
    <property type="match status" value="1"/>
</dbReference>
<keyword evidence="4" id="KW-0105">Cadmium resistance</keyword>
<dbReference type="InterPro" id="IPR036390">
    <property type="entry name" value="WH_DNA-bd_sf"/>
</dbReference>
<gene>
    <name evidence="6" type="ORF">N784_04185</name>
</gene>
<dbReference type="Pfam" id="PF01022">
    <property type="entry name" value="HTH_5"/>
    <property type="match status" value="1"/>
</dbReference>
<dbReference type="PRINTS" id="PR00778">
    <property type="entry name" value="HTHARSR"/>
</dbReference>
<dbReference type="SUPFAM" id="SSF46785">
    <property type="entry name" value="Winged helix' DNA-binding domain"/>
    <property type="match status" value="1"/>
</dbReference>
<protein>
    <submittedName>
        <fullName evidence="6">ArsR family transcriptional regulator</fullName>
    </submittedName>
</protein>
<name>A0A0A5G669_9BACI</name>
<evidence type="ECO:0000256" key="4">
    <source>
        <dbReference type="ARBA" id="ARBA00043263"/>
    </source>
</evidence>
<evidence type="ECO:0000256" key="1">
    <source>
        <dbReference type="ARBA" id="ARBA00023015"/>
    </source>
</evidence>
<accession>A0A0A5G669</accession>
<dbReference type="GO" id="GO:0003700">
    <property type="term" value="F:DNA-binding transcription factor activity"/>
    <property type="evidence" value="ECO:0007669"/>
    <property type="project" value="InterPro"/>
</dbReference>
<sequence>MTVPQQKDVCDITCEQDEKIHRAKEHIQNAPTADVSVLLKALADQTRLTIAYALLTEEELCVCDIATIVDCSTATASHHLRHLRKLGLAKYRKDGKLAYYSLDDDHVKQIVNLAFTHQQEVSDRV</sequence>
<dbReference type="PANTHER" id="PTHR43132">
    <property type="entry name" value="ARSENICAL RESISTANCE OPERON REPRESSOR ARSR-RELATED"/>
    <property type="match status" value="1"/>
</dbReference>
<keyword evidence="1" id="KW-0805">Transcription regulation</keyword>
<dbReference type="InterPro" id="IPR036388">
    <property type="entry name" value="WH-like_DNA-bd_sf"/>
</dbReference>
<keyword evidence="7" id="KW-1185">Reference proteome</keyword>
<feature type="domain" description="HTH arsR-type" evidence="5">
    <location>
        <begin position="27"/>
        <end position="122"/>
    </location>
</feature>
<dbReference type="PANTHER" id="PTHR43132:SF6">
    <property type="entry name" value="HTH-TYPE TRANSCRIPTIONAL REPRESSOR CZRA"/>
    <property type="match status" value="1"/>
</dbReference>
<dbReference type="EMBL" id="AVPG01000012">
    <property type="protein sequence ID" value="KGX86580.1"/>
    <property type="molecule type" value="Genomic_DNA"/>
</dbReference>
<dbReference type="Proteomes" id="UP000030401">
    <property type="component" value="Unassembled WGS sequence"/>
</dbReference>
<proteinExistence type="predicted"/>
<dbReference type="eggNOG" id="COG0640">
    <property type="taxonomic scope" value="Bacteria"/>
</dbReference>
<evidence type="ECO:0000256" key="2">
    <source>
        <dbReference type="ARBA" id="ARBA00023125"/>
    </source>
</evidence>
<dbReference type="GO" id="GO:0046686">
    <property type="term" value="P:response to cadmium ion"/>
    <property type="evidence" value="ECO:0007669"/>
    <property type="project" value="UniProtKB-KW"/>
</dbReference>
<dbReference type="InterPro" id="IPR001845">
    <property type="entry name" value="HTH_ArsR_DNA-bd_dom"/>
</dbReference>
<evidence type="ECO:0000313" key="6">
    <source>
        <dbReference type="EMBL" id="KGX86580.1"/>
    </source>
</evidence>